<dbReference type="InterPro" id="IPR036291">
    <property type="entry name" value="NAD(P)-bd_dom_sf"/>
</dbReference>
<evidence type="ECO:0000313" key="7">
    <source>
        <dbReference type="EMBL" id="GJM61417.1"/>
    </source>
</evidence>
<dbReference type="InterPro" id="IPR006140">
    <property type="entry name" value="D-isomer_DH_NAD-bd"/>
</dbReference>
<dbReference type="GO" id="GO:0004617">
    <property type="term" value="F:phosphoglycerate dehydrogenase activity"/>
    <property type="evidence" value="ECO:0007669"/>
    <property type="project" value="UniProtKB-ARBA"/>
</dbReference>
<sequence>MKIAFYSYKSYDKEWFNRCNEDFGYEFKYFRVQLDEETVDYSKGCDAVCVFVNDKLNREIIEKLAANGIKLIALRCAGFNNVDLEAAQEFGIDVRRVPAYSPEAVAEHAVALILTLNRKIHRAYNRVRDGNFSLSRLTGFNLHGKTVGVVGTGKIGMIFANIMKGFGCEILMYDKFPNKKFEKDGMRYVDLTELLQKSDIVSLHTPLLPETSHMMNQYTFGLMKEGAMLINTSRGGLINTQAAIDALKTGQLGYLAIDVYEMEEGLFFHNHSEKIITDDTISRLLAFPNVLITSHQAFFTVEALNQISLVTLTNIKEHQEGVISPNQVKI</sequence>
<evidence type="ECO:0000256" key="2">
    <source>
        <dbReference type="ARBA" id="ARBA00023002"/>
    </source>
</evidence>
<dbReference type="RefSeq" id="WP_338236968.1">
    <property type="nucleotide sequence ID" value="NZ_BQKE01000001.1"/>
</dbReference>
<dbReference type="EMBL" id="BQKE01000001">
    <property type="protein sequence ID" value="GJM61417.1"/>
    <property type="molecule type" value="Genomic_DNA"/>
</dbReference>
<dbReference type="Pfam" id="PF00389">
    <property type="entry name" value="2-Hacid_dh"/>
    <property type="match status" value="1"/>
</dbReference>
<dbReference type="GO" id="GO:0008720">
    <property type="term" value="F:D-lactate dehydrogenase (NAD+) activity"/>
    <property type="evidence" value="ECO:0007669"/>
    <property type="project" value="TreeGrafter"/>
</dbReference>
<dbReference type="SUPFAM" id="SSF52283">
    <property type="entry name" value="Formate/glycerate dehydrogenase catalytic domain-like"/>
    <property type="match status" value="1"/>
</dbReference>
<dbReference type="PANTHER" id="PTHR43026">
    <property type="entry name" value="2-HYDROXYACID DEHYDROGENASE HOMOLOG 1-RELATED"/>
    <property type="match status" value="1"/>
</dbReference>
<dbReference type="GO" id="GO:0006564">
    <property type="term" value="P:L-serine biosynthetic process"/>
    <property type="evidence" value="ECO:0007669"/>
    <property type="project" value="UniProtKB-ARBA"/>
</dbReference>
<evidence type="ECO:0000256" key="4">
    <source>
        <dbReference type="RuleBase" id="RU003719"/>
    </source>
</evidence>
<name>A0AAN4VXR9_9BACT</name>
<dbReference type="InterPro" id="IPR058205">
    <property type="entry name" value="D-LDH-like"/>
</dbReference>
<dbReference type="PANTHER" id="PTHR43026:SF1">
    <property type="entry name" value="2-HYDROXYACID DEHYDROGENASE HOMOLOG 1-RELATED"/>
    <property type="match status" value="1"/>
</dbReference>
<dbReference type="PROSITE" id="PS00065">
    <property type="entry name" value="D_2_HYDROXYACID_DH_1"/>
    <property type="match status" value="1"/>
</dbReference>
<proteinExistence type="inferred from homology"/>
<dbReference type="AlphaFoldDB" id="A0AAN4VXR9"/>
<dbReference type="Proteomes" id="UP001310022">
    <property type="component" value="Unassembled WGS sequence"/>
</dbReference>
<dbReference type="Pfam" id="PF02826">
    <property type="entry name" value="2-Hacid_dh_C"/>
    <property type="match status" value="1"/>
</dbReference>
<dbReference type="GO" id="GO:0051287">
    <property type="term" value="F:NAD binding"/>
    <property type="evidence" value="ECO:0007669"/>
    <property type="project" value="InterPro"/>
</dbReference>
<feature type="domain" description="D-isomer specific 2-hydroxyacid dehydrogenase catalytic" evidence="5">
    <location>
        <begin position="11"/>
        <end position="328"/>
    </location>
</feature>
<dbReference type="GO" id="GO:0047545">
    <property type="term" value="F:(S)-2-hydroxyglutarate dehydrogenase activity"/>
    <property type="evidence" value="ECO:0007669"/>
    <property type="project" value="UniProtKB-ARBA"/>
</dbReference>
<evidence type="ECO:0000313" key="8">
    <source>
        <dbReference type="Proteomes" id="UP001310022"/>
    </source>
</evidence>
<dbReference type="InterPro" id="IPR006139">
    <property type="entry name" value="D-isomer_2_OHA_DH_cat_dom"/>
</dbReference>
<evidence type="ECO:0000256" key="1">
    <source>
        <dbReference type="ARBA" id="ARBA00005854"/>
    </source>
</evidence>
<dbReference type="CDD" id="cd12183">
    <property type="entry name" value="LDH_like_2"/>
    <property type="match status" value="1"/>
</dbReference>
<evidence type="ECO:0000259" key="6">
    <source>
        <dbReference type="Pfam" id="PF02826"/>
    </source>
</evidence>
<dbReference type="FunFam" id="3.40.50.720:FF:000041">
    <property type="entry name" value="D-3-phosphoglycerate dehydrogenase"/>
    <property type="match status" value="1"/>
</dbReference>
<dbReference type="Gene3D" id="3.40.50.720">
    <property type="entry name" value="NAD(P)-binding Rossmann-like Domain"/>
    <property type="match status" value="2"/>
</dbReference>
<dbReference type="SUPFAM" id="SSF51735">
    <property type="entry name" value="NAD(P)-binding Rossmann-fold domains"/>
    <property type="match status" value="1"/>
</dbReference>
<dbReference type="PROSITE" id="PS00671">
    <property type="entry name" value="D_2_HYDROXYACID_DH_3"/>
    <property type="match status" value="1"/>
</dbReference>
<comment type="similarity">
    <text evidence="1 4">Belongs to the D-isomer specific 2-hydroxyacid dehydrogenase family.</text>
</comment>
<dbReference type="InterPro" id="IPR029753">
    <property type="entry name" value="D-isomer_DH_CS"/>
</dbReference>
<dbReference type="PROSITE" id="PS00670">
    <property type="entry name" value="D_2_HYDROXYACID_DH_2"/>
    <property type="match status" value="1"/>
</dbReference>
<comment type="caution">
    <text evidence="7">The sequence shown here is derived from an EMBL/GenBank/DDBJ whole genome shotgun (WGS) entry which is preliminary data.</text>
</comment>
<reference evidence="7 8" key="1">
    <citation type="submission" date="2021-12" db="EMBL/GenBank/DDBJ databases">
        <title>Genome sequencing of bacteria with rrn-lacking chromosome and rrn-plasmid.</title>
        <authorList>
            <person name="Anda M."/>
            <person name="Iwasaki W."/>
        </authorList>
    </citation>
    <scope>NUCLEOTIDE SEQUENCE [LARGE SCALE GENOMIC DNA]</scope>
    <source>
        <strain evidence="7 8">NBRC 15940</strain>
    </source>
</reference>
<gene>
    <name evidence="7" type="ORF">PEDI_19690</name>
</gene>
<feature type="domain" description="D-isomer specific 2-hydroxyacid dehydrogenase NAD-binding" evidence="6">
    <location>
        <begin position="110"/>
        <end position="297"/>
    </location>
</feature>
<evidence type="ECO:0000256" key="3">
    <source>
        <dbReference type="ARBA" id="ARBA00023027"/>
    </source>
</evidence>
<keyword evidence="8" id="KW-1185">Reference proteome</keyword>
<protein>
    <submittedName>
        <fullName evidence="7">Lactate dehydrogenase</fullName>
    </submittedName>
</protein>
<dbReference type="InterPro" id="IPR029752">
    <property type="entry name" value="D-isomer_DH_CS1"/>
</dbReference>
<organism evidence="7 8">
    <name type="scientific">Persicobacter diffluens</name>
    <dbReference type="NCBI Taxonomy" id="981"/>
    <lineage>
        <taxon>Bacteria</taxon>
        <taxon>Pseudomonadati</taxon>
        <taxon>Bacteroidota</taxon>
        <taxon>Cytophagia</taxon>
        <taxon>Cytophagales</taxon>
        <taxon>Persicobacteraceae</taxon>
        <taxon>Persicobacter</taxon>
    </lineage>
</organism>
<keyword evidence="3" id="KW-0520">NAD</keyword>
<accession>A0AAN4VXR9</accession>
<keyword evidence="2 4" id="KW-0560">Oxidoreductase</keyword>
<evidence type="ECO:0000259" key="5">
    <source>
        <dbReference type="Pfam" id="PF00389"/>
    </source>
</evidence>